<dbReference type="InterPro" id="IPR029062">
    <property type="entry name" value="Class_I_gatase-like"/>
</dbReference>
<dbReference type="PANTHER" id="PTHR42695">
    <property type="entry name" value="GLUTAMINE AMIDOTRANSFERASE YLR126C-RELATED"/>
    <property type="match status" value="1"/>
</dbReference>
<evidence type="ECO:0000313" key="1">
    <source>
        <dbReference type="EMBL" id="MEJ8640943.1"/>
    </source>
</evidence>
<keyword evidence="2" id="KW-1185">Reference proteome</keyword>
<dbReference type="EC" id="3.4.-.-" evidence="1"/>
<dbReference type="PANTHER" id="PTHR42695:SF5">
    <property type="entry name" value="GLUTAMINE AMIDOTRANSFERASE YLR126C-RELATED"/>
    <property type="match status" value="1"/>
</dbReference>
<keyword evidence="1" id="KW-0378">Hydrolase</keyword>
<dbReference type="Pfam" id="PF07722">
    <property type="entry name" value="Peptidase_C26"/>
    <property type="match status" value="1"/>
</dbReference>
<dbReference type="GO" id="GO:0016787">
    <property type="term" value="F:hydrolase activity"/>
    <property type="evidence" value="ECO:0007669"/>
    <property type="project" value="UniProtKB-KW"/>
</dbReference>
<dbReference type="CDD" id="cd01741">
    <property type="entry name" value="GATase1_1"/>
    <property type="match status" value="1"/>
</dbReference>
<sequence length="252" mass="25841">MTVVILQHAPGAGRPPAPAIGAALEAAGLDVRVYGTGTGDLPDDLTGVDALVVADSPEATCSDAGGGEGFAERGPELTLVRGALAAEVPVLGVCQGAQLLAVAAGGGARSASSVRVGRGPLRLTPAAGSDPLFAGSPEQPRVPPVPQMPHVPHLHGGSVELPSEAVVLASDDRHTVQAFRIGGSAWGLRFPLEADAAAVDAEPWQEHVLARPVLDATGWRLEVYDDAEQHFLARAVRADIRLRTIVTRVSVA</sequence>
<accession>A0ABU8U154</accession>
<dbReference type="InterPro" id="IPR044992">
    <property type="entry name" value="ChyE-like"/>
</dbReference>
<evidence type="ECO:0000313" key="2">
    <source>
        <dbReference type="Proteomes" id="UP001382904"/>
    </source>
</evidence>
<comment type="caution">
    <text evidence="1">The sequence shown here is derived from an EMBL/GenBank/DDBJ whole genome shotgun (WGS) entry which is preliminary data.</text>
</comment>
<dbReference type="Gene3D" id="3.40.50.880">
    <property type="match status" value="1"/>
</dbReference>
<dbReference type="Proteomes" id="UP001382904">
    <property type="component" value="Unassembled WGS sequence"/>
</dbReference>
<dbReference type="EMBL" id="JBBKAM010000002">
    <property type="protein sequence ID" value="MEJ8640943.1"/>
    <property type="molecule type" value="Genomic_DNA"/>
</dbReference>
<proteinExistence type="predicted"/>
<dbReference type="SUPFAM" id="SSF52317">
    <property type="entry name" value="Class I glutamine amidotransferase-like"/>
    <property type="match status" value="1"/>
</dbReference>
<keyword evidence="1" id="KW-0315">Glutamine amidotransferase</keyword>
<reference evidence="1 2" key="1">
    <citation type="submission" date="2024-03" db="EMBL/GenBank/DDBJ databases">
        <title>Novel Streptomyces species of biotechnological and ecological value are a feature of Machair soil.</title>
        <authorList>
            <person name="Prole J.R."/>
            <person name="Goodfellow M."/>
            <person name="Allenby N."/>
            <person name="Ward A.C."/>
        </authorList>
    </citation>
    <scope>NUCLEOTIDE SEQUENCE [LARGE SCALE GENOMIC DNA]</scope>
    <source>
        <strain evidence="1 2">MS1.HAVA.3</strain>
    </source>
</reference>
<dbReference type="InterPro" id="IPR011697">
    <property type="entry name" value="Peptidase_C26"/>
</dbReference>
<name>A0ABU8U154_9ACTN</name>
<organism evidence="1 2">
    <name type="scientific">Streptomyces caledonius</name>
    <dbReference type="NCBI Taxonomy" id="3134107"/>
    <lineage>
        <taxon>Bacteria</taxon>
        <taxon>Bacillati</taxon>
        <taxon>Actinomycetota</taxon>
        <taxon>Actinomycetes</taxon>
        <taxon>Kitasatosporales</taxon>
        <taxon>Streptomycetaceae</taxon>
        <taxon>Streptomyces</taxon>
    </lineage>
</organism>
<protein>
    <submittedName>
        <fullName evidence="1">Type 1 glutamine amidotransferase</fullName>
        <ecNumber evidence="1">3.4.-.-</ecNumber>
    </submittedName>
</protein>
<dbReference type="PROSITE" id="PS51273">
    <property type="entry name" value="GATASE_TYPE_1"/>
    <property type="match status" value="1"/>
</dbReference>
<gene>
    <name evidence="1" type="ORF">WKI68_04690</name>
</gene>